<dbReference type="PANTHER" id="PTHR36956:SF2">
    <property type="entry name" value="CPXV012 PROTEIN-RELATED"/>
    <property type="match status" value="1"/>
</dbReference>
<sequence>MFSILLLLLPLTTIAQWGTPPPIVTNQQCQEEYDKIIGCVRNGSLFSSVDDIPLHNKQLNQELIQEITHVLDCSGFLNCNSSRILQSFFFNQRWILDHYYDNLETCLTIDAQIAMEKECLLPVPSGSHWNCNFITNNLKCLSESLKKQPNCGPKDVRPYQRLLWAVRASCVMGYQWKIETKNYKLKEKKILQ</sequence>
<dbReference type="eggNOG" id="ENOG502THSF">
    <property type="taxonomic scope" value="Eukaryota"/>
</dbReference>
<reference evidence="3" key="1">
    <citation type="submission" date="2016-11" db="UniProtKB">
        <authorList>
            <consortium name="WormBaseParasite"/>
        </authorList>
    </citation>
    <scope>IDENTIFICATION</scope>
</reference>
<evidence type="ECO:0000313" key="3">
    <source>
        <dbReference type="WBParaSite" id="Csp11.Scaffold630.g19621.t1"/>
    </source>
</evidence>
<keyword evidence="1" id="KW-0732">Signal</keyword>
<dbReference type="PANTHER" id="PTHR36956">
    <property type="entry name" value="UTERINE LUMIN EXPRESSED/LOCAILIZED-RELATED"/>
    <property type="match status" value="1"/>
</dbReference>
<organism evidence="2 3">
    <name type="scientific">Caenorhabditis tropicalis</name>
    <dbReference type="NCBI Taxonomy" id="1561998"/>
    <lineage>
        <taxon>Eukaryota</taxon>
        <taxon>Metazoa</taxon>
        <taxon>Ecdysozoa</taxon>
        <taxon>Nematoda</taxon>
        <taxon>Chromadorea</taxon>
        <taxon>Rhabditida</taxon>
        <taxon>Rhabditina</taxon>
        <taxon>Rhabditomorpha</taxon>
        <taxon>Rhabditoidea</taxon>
        <taxon>Rhabditidae</taxon>
        <taxon>Peloderinae</taxon>
        <taxon>Caenorhabditis</taxon>
    </lineage>
</organism>
<name>A0A1I7UV07_9PELO</name>
<feature type="chain" id="PRO_5012272315" evidence="1">
    <location>
        <begin position="16"/>
        <end position="192"/>
    </location>
</feature>
<evidence type="ECO:0000313" key="2">
    <source>
        <dbReference type="Proteomes" id="UP000095282"/>
    </source>
</evidence>
<dbReference type="STRING" id="1561998.A0A1I7UV07"/>
<accession>A0A1I7UV07</accession>
<dbReference type="Proteomes" id="UP000095282">
    <property type="component" value="Unplaced"/>
</dbReference>
<feature type="signal peptide" evidence="1">
    <location>
        <begin position="1"/>
        <end position="15"/>
    </location>
</feature>
<protein>
    <submittedName>
        <fullName evidence="3">DUF19 domain-containing protein</fullName>
    </submittedName>
</protein>
<dbReference type="WBParaSite" id="Csp11.Scaffold630.g19621.t1">
    <property type="protein sequence ID" value="Csp11.Scaffold630.g19621.t1"/>
    <property type="gene ID" value="Csp11.Scaffold630.g19621"/>
</dbReference>
<proteinExistence type="predicted"/>
<evidence type="ECO:0000256" key="1">
    <source>
        <dbReference type="SAM" id="SignalP"/>
    </source>
</evidence>
<dbReference type="AlphaFoldDB" id="A0A1I7UV07"/>
<keyword evidence="2" id="KW-1185">Reference proteome</keyword>